<dbReference type="GO" id="GO:0004315">
    <property type="term" value="F:3-oxoacyl-[acyl-carrier-protein] synthase activity"/>
    <property type="evidence" value="ECO:0007669"/>
    <property type="project" value="InterPro"/>
</dbReference>
<evidence type="ECO:0000256" key="3">
    <source>
        <dbReference type="ARBA" id="ARBA00022679"/>
    </source>
</evidence>
<dbReference type="PROSITE" id="PS00606">
    <property type="entry name" value="KS3_1"/>
    <property type="match status" value="1"/>
</dbReference>
<dbReference type="InterPro" id="IPR018201">
    <property type="entry name" value="Ketoacyl_synth_AS"/>
</dbReference>
<dbReference type="Gene3D" id="3.40.47.10">
    <property type="match status" value="1"/>
</dbReference>
<evidence type="ECO:0000256" key="5">
    <source>
        <dbReference type="RuleBase" id="RU003694"/>
    </source>
</evidence>
<reference evidence="8" key="1">
    <citation type="submission" date="2021-12" db="EMBL/GenBank/DDBJ databases">
        <authorList>
            <person name="Lee J.-H."/>
            <person name="Kim S.-B."/>
        </authorList>
    </citation>
    <scope>NUCLEOTIDE SEQUENCE</scope>
    <source>
        <strain evidence="8">NR30</strain>
    </source>
</reference>
<dbReference type="Pfam" id="PF02801">
    <property type="entry name" value="Ketoacyl-synt_C"/>
    <property type="match status" value="1"/>
</dbReference>
<evidence type="ECO:0000256" key="1">
    <source>
        <dbReference type="ARBA" id="ARBA00022450"/>
    </source>
</evidence>
<evidence type="ECO:0000313" key="9">
    <source>
        <dbReference type="Proteomes" id="UP001108029"/>
    </source>
</evidence>
<dbReference type="AlphaFoldDB" id="A0A9Q3VUM9"/>
<evidence type="ECO:0000256" key="4">
    <source>
        <dbReference type="ARBA" id="ARBA00023315"/>
    </source>
</evidence>
<accession>A0A9Q3VUM9</accession>
<evidence type="ECO:0000259" key="7">
    <source>
        <dbReference type="PROSITE" id="PS52004"/>
    </source>
</evidence>
<proteinExistence type="inferred from homology"/>
<dbReference type="InterPro" id="IPR020841">
    <property type="entry name" value="PKS_Beta-ketoAc_synthase_dom"/>
</dbReference>
<keyword evidence="4" id="KW-0012">Acyltransferase</keyword>
<dbReference type="SUPFAM" id="SSF53901">
    <property type="entry name" value="Thiolase-like"/>
    <property type="match status" value="1"/>
</dbReference>
<dbReference type="GO" id="GO:0006633">
    <property type="term" value="P:fatty acid biosynthetic process"/>
    <property type="evidence" value="ECO:0007669"/>
    <property type="project" value="InterPro"/>
</dbReference>
<keyword evidence="2" id="KW-0597">Phosphoprotein</keyword>
<dbReference type="InterPro" id="IPR050091">
    <property type="entry name" value="PKS_NRPS_Biosynth_Enz"/>
</dbReference>
<dbReference type="PANTHER" id="PTHR43775">
    <property type="entry name" value="FATTY ACID SYNTHASE"/>
    <property type="match status" value="1"/>
</dbReference>
<sequence length="594" mass="62958">MQDMVGGSASLGPAPAKGTTPLTRAMETIKRLKAELAAQRGNGPVAVVGIGLRLPGGITGLDAYWAALSEGRDLVRPLSEERKKPFAAQWADLPHRGGFLDDVMGFDAEFFGIRSHEARSLDPQHRLLLEVAWEAMEDAALPPDRLSTAKVGLYAGLTNHDYDQWRDEDPEFSWILGNMPCFAAGRVSYTLGLRGPAMSVDTACSSSLVTVHLARQALARGECEVALAGGVNLIVSPYMTRLMSQSGLLAPDGLCKPFDARANGFTRSEGCGIVVLKRLDDAVRDGDRIHAVIQGSAVNHDGRSTSISAPNVLAQAELIKAALDDAGLEAADIGLLETHGTGTALGDPIEMEAVTEVLGRPARGAKLWVGSAKANLGHLEAAAGVAGLIKAILSLKHRLVPELVHYRTLNPRIDISGTGITMPTALERWEIGTSGDHAAVNSFGLSGTNAQVILRAPDANTGDPQLDVPVGGFELSAKTPQALRELAHRYHAHLAATEDADYAAFAYTATEGRARHPHRALVAAADRSTALTALRALADGAEIGVVTVTEGGDDSTPSPYQSLPRRVVELPTYPWQRRHLAVDPPTADASSVRH</sequence>
<dbReference type="Proteomes" id="UP001108029">
    <property type="component" value="Unassembled WGS sequence"/>
</dbReference>
<comment type="caution">
    <text evidence="8">The sequence shown here is derived from an EMBL/GenBank/DDBJ whole genome shotgun (WGS) entry which is preliminary data.</text>
</comment>
<dbReference type="InterPro" id="IPR014031">
    <property type="entry name" value="Ketoacyl_synth_C"/>
</dbReference>
<dbReference type="Gene3D" id="3.30.70.3290">
    <property type="match status" value="1"/>
</dbReference>
<keyword evidence="9" id="KW-1185">Reference proteome</keyword>
<keyword evidence="3 5" id="KW-0808">Transferase</keyword>
<protein>
    <submittedName>
        <fullName evidence="8">Polyketide synthase</fullName>
    </submittedName>
</protein>
<evidence type="ECO:0000256" key="6">
    <source>
        <dbReference type="SAM" id="MobiDB-lite"/>
    </source>
</evidence>
<dbReference type="Pfam" id="PF22621">
    <property type="entry name" value="CurL-like_PKS_C"/>
    <property type="match status" value="1"/>
</dbReference>
<dbReference type="InterPro" id="IPR014030">
    <property type="entry name" value="Ketoacyl_synth_N"/>
</dbReference>
<evidence type="ECO:0000313" key="8">
    <source>
        <dbReference type="EMBL" id="MCD9878919.1"/>
    </source>
</evidence>
<dbReference type="SMART" id="SM00825">
    <property type="entry name" value="PKS_KS"/>
    <property type="match status" value="1"/>
</dbReference>
<dbReference type="InterPro" id="IPR016039">
    <property type="entry name" value="Thiolase-like"/>
</dbReference>
<dbReference type="PANTHER" id="PTHR43775:SF37">
    <property type="entry name" value="SI:DKEY-61P9.11"/>
    <property type="match status" value="1"/>
</dbReference>
<dbReference type="PROSITE" id="PS52004">
    <property type="entry name" value="KS3_2"/>
    <property type="match status" value="1"/>
</dbReference>
<feature type="region of interest" description="Disordered" evidence="6">
    <location>
        <begin position="1"/>
        <end position="22"/>
    </location>
</feature>
<keyword evidence="1" id="KW-0596">Phosphopantetheine</keyword>
<dbReference type="EMBL" id="JAJSBI010000024">
    <property type="protein sequence ID" value="MCD9878919.1"/>
    <property type="molecule type" value="Genomic_DNA"/>
</dbReference>
<dbReference type="CDD" id="cd00833">
    <property type="entry name" value="PKS"/>
    <property type="match status" value="1"/>
</dbReference>
<dbReference type="Pfam" id="PF00109">
    <property type="entry name" value="ketoacyl-synt"/>
    <property type="match status" value="1"/>
</dbReference>
<gene>
    <name evidence="8" type="ORF">LJ657_36005</name>
</gene>
<comment type="similarity">
    <text evidence="5">Belongs to the thiolase-like superfamily. Beta-ketoacyl-ACP synthases family.</text>
</comment>
<organism evidence="8 9">
    <name type="scientific">Streptomyces guryensis</name>
    <dbReference type="NCBI Taxonomy" id="2886947"/>
    <lineage>
        <taxon>Bacteria</taxon>
        <taxon>Bacillati</taxon>
        <taxon>Actinomycetota</taxon>
        <taxon>Actinomycetes</taxon>
        <taxon>Kitasatosporales</taxon>
        <taxon>Streptomycetaceae</taxon>
        <taxon>Streptomyces</taxon>
    </lineage>
</organism>
<feature type="domain" description="Ketosynthase family 3 (KS3)" evidence="7">
    <location>
        <begin position="42"/>
        <end position="456"/>
    </location>
</feature>
<name>A0A9Q3VUM9_9ACTN</name>
<evidence type="ECO:0000256" key="2">
    <source>
        <dbReference type="ARBA" id="ARBA00022553"/>
    </source>
</evidence>
<dbReference type="GO" id="GO:0004312">
    <property type="term" value="F:fatty acid synthase activity"/>
    <property type="evidence" value="ECO:0007669"/>
    <property type="project" value="TreeGrafter"/>
</dbReference>